<accession>A0A6N7VPV8</accession>
<dbReference type="PANTHER" id="PTHR30204">
    <property type="entry name" value="REDOX-CYCLING DRUG-SENSING TRANSCRIPTIONAL ACTIVATOR SOXR"/>
    <property type="match status" value="1"/>
</dbReference>
<proteinExistence type="predicted"/>
<evidence type="ECO:0000259" key="2">
    <source>
        <dbReference type="PROSITE" id="PS50937"/>
    </source>
</evidence>
<name>A0A6N7VPV8_9ACTO</name>
<dbReference type="AlphaFoldDB" id="A0A6N7VPV8"/>
<sequence length="301" mass="33303">MKHLRRIVPENLPFGDSGLTVSAVSTQLGVSPSTLRSWDRRYGVGPTGRQAGSRRMYSAGDVERIRRMIRLIEEGLPAKQAAVESNEFPAHDDARPVDVADLLMLARRSPESLDALLWRETMRDGLVSVWSRLIEPALAELSENTQGARPGHLVETVIYGALMQLQKKLAVIAGPTTGIRVSVASWHDRFPLATVVGGALQWEGMDVRIQIISRLKEEEAVTILRKHMDSFGPHIVVAIGRLPLAKEQFSELISGTQASFFLMCDDLPDFVHPKLQRVRTALACVEEVRALVQSVGSKAWD</sequence>
<dbReference type="Pfam" id="PF13411">
    <property type="entry name" value="MerR_1"/>
    <property type="match status" value="1"/>
</dbReference>
<dbReference type="PROSITE" id="PS50937">
    <property type="entry name" value="HTH_MERR_2"/>
    <property type="match status" value="1"/>
</dbReference>
<dbReference type="InterPro" id="IPR000551">
    <property type="entry name" value="MerR-type_HTH_dom"/>
</dbReference>
<dbReference type="EMBL" id="VULO01000003">
    <property type="protein sequence ID" value="MSS83757.1"/>
    <property type="molecule type" value="Genomic_DNA"/>
</dbReference>
<dbReference type="GO" id="GO:0003700">
    <property type="term" value="F:DNA-binding transcription factor activity"/>
    <property type="evidence" value="ECO:0007669"/>
    <property type="project" value="InterPro"/>
</dbReference>
<dbReference type="Gene3D" id="1.10.1660.10">
    <property type="match status" value="1"/>
</dbReference>
<reference evidence="3 4" key="1">
    <citation type="submission" date="2019-08" db="EMBL/GenBank/DDBJ databases">
        <title>In-depth cultivation of the pig gut microbiome towards novel bacterial diversity and tailored functional studies.</title>
        <authorList>
            <person name="Wylensek D."/>
            <person name="Hitch T.C.A."/>
            <person name="Clavel T."/>
        </authorList>
    </citation>
    <scope>NUCLEOTIDE SEQUENCE [LARGE SCALE GENOMIC DNA]</scope>
    <source>
        <strain evidence="3 4">WB03_NA08</strain>
    </source>
</reference>
<evidence type="ECO:0000256" key="1">
    <source>
        <dbReference type="ARBA" id="ARBA00023125"/>
    </source>
</evidence>
<keyword evidence="1" id="KW-0238">DNA-binding</keyword>
<dbReference type="Proteomes" id="UP000470875">
    <property type="component" value="Unassembled WGS sequence"/>
</dbReference>
<dbReference type="InterPro" id="IPR009061">
    <property type="entry name" value="DNA-bd_dom_put_sf"/>
</dbReference>
<dbReference type="SMART" id="SM00422">
    <property type="entry name" value="HTH_MERR"/>
    <property type="match status" value="1"/>
</dbReference>
<protein>
    <submittedName>
        <fullName evidence="3">MerR family transcriptional regulator</fullName>
    </submittedName>
</protein>
<gene>
    <name evidence="3" type="ORF">FYJ24_03085</name>
</gene>
<comment type="caution">
    <text evidence="3">The sequence shown here is derived from an EMBL/GenBank/DDBJ whole genome shotgun (WGS) entry which is preliminary data.</text>
</comment>
<keyword evidence="4" id="KW-1185">Reference proteome</keyword>
<organism evidence="3 4">
    <name type="scientific">Scrofimicrobium canadense</name>
    <dbReference type="NCBI Taxonomy" id="2652290"/>
    <lineage>
        <taxon>Bacteria</taxon>
        <taxon>Bacillati</taxon>
        <taxon>Actinomycetota</taxon>
        <taxon>Actinomycetes</taxon>
        <taxon>Actinomycetales</taxon>
        <taxon>Actinomycetaceae</taxon>
        <taxon>Scrofimicrobium</taxon>
    </lineage>
</organism>
<feature type="domain" description="HTH merR-type" evidence="2">
    <location>
        <begin position="18"/>
        <end position="77"/>
    </location>
</feature>
<dbReference type="PANTHER" id="PTHR30204:SF97">
    <property type="entry name" value="MERR FAMILY REGULATORY PROTEIN"/>
    <property type="match status" value="1"/>
</dbReference>
<evidence type="ECO:0000313" key="3">
    <source>
        <dbReference type="EMBL" id="MSS83757.1"/>
    </source>
</evidence>
<evidence type="ECO:0000313" key="4">
    <source>
        <dbReference type="Proteomes" id="UP000470875"/>
    </source>
</evidence>
<dbReference type="GO" id="GO:0003677">
    <property type="term" value="F:DNA binding"/>
    <property type="evidence" value="ECO:0007669"/>
    <property type="project" value="UniProtKB-KW"/>
</dbReference>
<dbReference type="SUPFAM" id="SSF46955">
    <property type="entry name" value="Putative DNA-binding domain"/>
    <property type="match status" value="1"/>
</dbReference>
<dbReference type="InterPro" id="IPR047057">
    <property type="entry name" value="MerR_fam"/>
</dbReference>